<evidence type="ECO:0000313" key="17">
    <source>
        <dbReference type="EMBL" id="KZT55694.1"/>
    </source>
</evidence>
<dbReference type="SFLD" id="SFLDG00002">
    <property type="entry name" value="C1.7:_P-type_atpase_like"/>
    <property type="match status" value="1"/>
</dbReference>
<keyword evidence="11 14" id="KW-0406">Ion transport</keyword>
<dbReference type="InterPro" id="IPR001757">
    <property type="entry name" value="P_typ_ATPase"/>
</dbReference>
<dbReference type="NCBIfam" id="TIGR01522">
    <property type="entry name" value="ATPase-IIA2_Ca"/>
    <property type="match status" value="1"/>
</dbReference>
<dbReference type="InterPro" id="IPR004014">
    <property type="entry name" value="ATPase_P-typ_cation-transptr_N"/>
</dbReference>
<dbReference type="InterPro" id="IPR006413">
    <property type="entry name" value="P-type_ATPase_IIA_PMR1"/>
</dbReference>
<comment type="catalytic activity">
    <reaction evidence="14">
        <text>Ca(2+)(in) + ATP + H2O = Ca(2+)(out) + ADP + phosphate + H(+)</text>
        <dbReference type="Rhea" id="RHEA:18105"/>
        <dbReference type="ChEBI" id="CHEBI:15377"/>
        <dbReference type="ChEBI" id="CHEBI:15378"/>
        <dbReference type="ChEBI" id="CHEBI:29108"/>
        <dbReference type="ChEBI" id="CHEBI:30616"/>
        <dbReference type="ChEBI" id="CHEBI:43474"/>
        <dbReference type="ChEBI" id="CHEBI:456216"/>
        <dbReference type="EC" id="7.2.2.10"/>
    </reaction>
</comment>
<dbReference type="SUPFAM" id="SSF81653">
    <property type="entry name" value="Calcium ATPase, transduction domain A"/>
    <property type="match status" value="1"/>
</dbReference>
<dbReference type="InParanoid" id="A0A165EWX7"/>
<sequence length="1068" mass="115309">MEKSRGARASPNPFSSPPSGANGSAHPLYASSREGSRPPPLSTIPTRAPPAGYIPTTTSPTSYPPMHERAPHSHSPASAYFPGYADPSSPNPEPGDDPALHFAYSTTLRRHPTADSFGPAPGVSTVGVGGGPEGWAAAAQRYLAQALSAARRIAGLKKEEKEEREPHKPGSEPTPASIYASLPYTEALQQHRTSLTEGLHNAAVHQLREQYGYNEFEVPETEPMWLKFGKTIWESHLILLLLGSAALSALLGNVDDAVSISIAVLIVLTVGFVQERRSEASLAALSKLVPHHCHLIRDSTPLHLLANDLVPGDIVSFSVGDRIPADIRLCEAVELEVDESSLTGETRAVRKTPDAVPRNTELAGRTSIVYLGTLVRNGRGRGVVVGTGTETEFGRIFEMMQSVEEKRTPLQLSMDELAKRLSVFSFGVIGFICLVGVWQNRGWLEMFTIGVSLAVAAIPEGLPIVTTVTLALGVLRMSKRKAIVKKLPSVEALGSISVVCSDKTGTLTKNEMTVTEIYVVDELVTVSDMAVVGVGAPQRLSHAVHQTLRIGSLCNNAFRNDEGVFVGQSTEVALLNVLEAFGLDDPRQNFQRLSEKPFSSEQKFMAVSGAFPGSPDARECLYVKGSLEAILERCKTYHVSDGSTPALDSNTRGIIHSKAAAVAAHGQRIIATAYAYGPAGSTDLDNPERCFLTFAGFQGMMDPPRKGVSDAIRLLRSGGIKVVMITGDAETTATSIARQLGIPVGGGRSSVLTGTEIDDMGDRQLRERITSVTVFARTTPRHKMRIVEALQAEGKVVAMTGDGVNDAPALKMADIGVSMGKSGTDVAKEAADVILVDDNFATILSAVEEGKSIFHNIQNFLTFQLSTAVAALTLITLSTTFHWSNPLNAMQILFINILMDGPPSQSLGVDPVDRAVMQKPPRARDAPIITRRLLIRVLFSASMIVFGTLFVFLHELSDGRMSKRDQTMTFTSFVFLDLVSAIQNRGLSCGLLQNRMLITTVSASFITQLALIYVPVMQTIFQTESLSSRDFSILLALAATSFLLHEIRRRYERKLNASIVYFPLEEMA</sequence>
<evidence type="ECO:0000256" key="6">
    <source>
        <dbReference type="ARBA" id="ARBA00022741"/>
    </source>
</evidence>
<dbReference type="InterPro" id="IPR023299">
    <property type="entry name" value="ATPase_P-typ_cyto_dom_N"/>
</dbReference>
<evidence type="ECO:0000256" key="8">
    <source>
        <dbReference type="ARBA" id="ARBA00022840"/>
    </source>
</evidence>
<dbReference type="FunFam" id="2.70.150.10:FF:000008">
    <property type="entry name" value="Calcium-transporting ATPase"/>
    <property type="match status" value="1"/>
</dbReference>
<evidence type="ECO:0000256" key="4">
    <source>
        <dbReference type="ARBA" id="ARBA00022568"/>
    </source>
</evidence>
<accession>A0A165EWX7</accession>
<dbReference type="SUPFAM" id="SSF56784">
    <property type="entry name" value="HAD-like"/>
    <property type="match status" value="1"/>
</dbReference>
<evidence type="ECO:0000256" key="5">
    <source>
        <dbReference type="ARBA" id="ARBA00022692"/>
    </source>
</evidence>
<dbReference type="AlphaFoldDB" id="A0A165EWX7"/>
<dbReference type="SUPFAM" id="SSF81660">
    <property type="entry name" value="Metal cation-transporting ATPase, ATP-binding domain N"/>
    <property type="match status" value="1"/>
</dbReference>
<reference evidence="17 18" key="1">
    <citation type="journal article" date="2016" name="Mol. Biol. Evol.">
        <title>Comparative Genomics of Early-Diverging Mushroom-Forming Fungi Provides Insights into the Origins of Lignocellulose Decay Capabilities.</title>
        <authorList>
            <person name="Nagy L.G."/>
            <person name="Riley R."/>
            <person name="Tritt A."/>
            <person name="Adam C."/>
            <person name="Daum C."/>
            <person name="Floudas D."/>
            <person name="Sun H."/>
            <person name="Yadav J.S."/>
            <person name="Pangilinan J."/>
            <person name="Larsson K.H."/>
            <person name="Matsuura K."/>
            <person name="Barry K."/>
            <person name="Labutti K."/>
            <person name="Kuo R."/>
            <person name="Ohm R.A."/>
            <person name="Bhattacharya S.S."/>
            <person name="Shirouzu T."/>
            <person name="Yoshinaga Y."/>
            <person name="Martin F.M."/>
            <person name="Grigoriev I.V."/>
            <person name="Hibbett D.S."/>
        </authorList>
    </citation>
    <scope>NUCLEOTIDE SEQUENCE [LARGE SCALE GENOMIC DNA]</scope>
    <source>
        <strain evidence="17 18">HHB12733</strain>
    </source>
</reference>
<evidence type="ECO:0000256" key="10">
    <source>
        <dbReference type="ARBA" id="ARBA00022989"/>
    </source>
</evidence>
<dbReference type="OrthoDB" id="3352408at2759"/>
<dbReference type="GO" id="GO:0016887">
    <property type="term" value="F:ATP hydrolysis activity"/>
    <property type="evidence" value="ECO:0007669"/>
    <property type="project" value="InterPro"/>
</dbReference>
<evidence type="ECO:0000256" key="1">
    <source>
        <dbReference type="ARBA" id="ARBA00004127"/>
    </source>
</evidence>
<dbReference type="Pfam" id="PF00122">
    <property type="entry name" value="E1-E2_ATPase"/>
    <property type="match status" value="1"/>
</dbReference>
<keyword evidence="7 14" id="KW-0106">Calcium</keyword>
<dbReference type="InterPro" id="IPR044492">
    <property type="entry name" value="P_typ_ATPase_HD_dom"/>
</dbReference>
<evidence type="ECO:0000256" key="12">
    <source>
        <dbReference type="ARBA" id="ARBA00023136"/>
    </source>
</evidence>
<dbReference type="STRING" id="1353952.A0A165EWX7"/>
<comment type="function">
    <text evidence="14">Catalyzes the hydrolysis of ATP coupled with the transport of calcium.</text>
</comment>
<feature type="compositionally biased region" description="Low complexity" evidence="15">
    <location>
        <begin position="55"/>
        <end position="65"/>
    </location>
</feature>
<feature type="transmembrane region" description="Helical" evidence="14">
    <location>
        <begin position="421"/>
        <end position="439"/>
    </location>
</feature>
<keyword evidence="2 14" id="KW-0813">Transport</keyword>
<keyword evidence="3" id="KW-0597">Phosphoprotein</keyword>
<comment type="similarity">
    <text evidence="13 14">Belongs to the cation transport ATPase (P-type) (TC 3.A.3) family.</text>
</comment>
<feature type="transmembrane region" description="Helical" evidence="14">
    <location>
        <begin position="933"/>
        <end position="954"/>
    </location>
</feature>
<evidence type="ECO:0000256" key="13">
    <source>
        <dbReference type="ARBA" id="ARBA00038148"/>
    </source>
</evidence>
<organism evidence="17 18">
    <name type="scientific">Calocera cornea HHB12733</name>
    <dbReference type="NCBI Taxonomy" id="1353952"/>
    <lineage>
        <taxon>Eukaryota</taxon>
        <taxon>Fungi</taxon>
        <taxon>Dikarya</taxon>
        <taxon>Basidiomycota</taxon>
        <taxon>Agaricomycotina</taxon>
        <taxon>Dacrymycetes</taxon>
        <taxon>Dacrymycetales</taxon>
        <taxon>Dacrymycetaceae</taxon>
        <taxon>Calocera</taxon>
    </lineage>
</organism>
<dbReference type="PRINTS" id="PR00119">
    <property type="entry name" value="CATATPASE"/>
</dbReference>
<dbReference type="EMBL" id="KV423990">
    <property type="protein sequence ID" value="KZT55694.1"/>
    <property type="molecule type" value="Genomic_DNA"/>
</dbReference>
<keyword evidence="12 14" id="KW-0472">Membrane</keyword>
<dbReference type="InterPro" id="IPR023214">
    <property type="entry name" value="HAD_sf"/>
</dbReference>
<dbReference type="PRINTS" id="PR00120">
    <property type="entry name" value="HATPASE"/>
</dbReference>
<dbReference type="InterPro" id="IPR059000">
    <property type="entry name" value="ATPase_P-type_domA"/>
</dbReference>
<dbReference type="PANTHER" id="PTHR42861">
    <property type="entry name" value="CALCIUM-TRANSPORTING ATPASE"/>
    <property type="match status" value="1"/>
</dbReference>
<dbReference type="Pfam" id="PF00689">
    <property type="entry name" value="Cation_ATPase_C"/>
    <property type="match status" value="1"/>
</dbReference>
<protein>
    <recommendedName>
        <fullName evidence="14">Calcium-transporting ATPase</fullName>
        <ecNumber evidence="14">7.2.2.10</ecNumber>
    </recommendedName>
</protein>
<dbReference type="Gene3D" id="3.40.1110.10">
    <property type="entry name" value="Calcium-transporting ATPase, cytoplasmic domain N"/>
    <property type="match status" value="1"/>
</dbReference>
<dbReference type="InterPro" id="IPR018303">
    <property type="entry name" value="ATPase_P-typ_P_site"/>
</dbReference>
<evidence type="ECO:0000256" key="11">
    <source>
        <dbReference type="ARBA" id="ARBA00023065"/>
    </source>
</evidence>
<keyword evidence="9" id="KW-1278">Translocase</keyword>
<dbReference type="Pfam" id="PF00690">
    <property type="entry name" value="Cation_ATPase_N"/>
    <property type="match status" value="1"/>
</dbReference>
<feature type="transmembrane region" description="Helical" evidence="14">
    <location>
        <begin position="1026"/>
        <end position="1044"/>
    </location>
</feature>
<dbReference type="FunCoup" id="A0A165EWX7">
    <property type="interactions" value="262"/>
</dbReference>
<dbReference type="SUPFAM" id="SSF81665">
    <property type="entry name" value="Calcium ATPase, transmembrane domain M"/>
    <property type="match status" value="1"/>
</dbReference>
<keyword evidence="8 14" id="KW-0067">ATP-binding</keyword>
<feature type="compositionally biased region" description="Basic and acidic residues" evidence="15">
    <location>
        <begin position="157"/>
        <end position="170"/>
    </location>
</feature>
<keyword evidence="6 14" id="KW-0547">Nucleotide-binding</keyword>
<feature type="transmembrane region" description="Helical" evidence="14">
    <location>
        <begin position="451"/>
        <end position="475"/>
    </location>
</feature>
<dbReference type="GO" id="GO:0005524">
    <property type="term" value="F:ATP binding"/>
    <property type="evidence" value="ECO:0007669"/>
    <property type="project" value="UniProtKB-KW"/>
</dbReference>
<evidence type="ECO:0000256" key="15">
    <source>
        <dbReference type="SAM" id="MobiDB-lite"/>
    </source>
</evidence>
<dbReference type="Gene3D" id="2.70.150.10">
    <property type="entry name" value="Calcium-transporting ATPase, cytoplasmic transduction domain A"/>
    <property type="match status" value="1"/>
</dbReference>
<feature type="region of interest" description="Disordered" evidence="15">
    <location>
        <begin position="1"/>
        <end position="100"/>
    </location>
</feature>
<dbReference type="InterPro" id="IPR036412">
    <property type="entry name" value="HAD-like_sf"/>
</dbReference>
<keyword evidence="5 14" id="KW-0812">Transmembrane</keyword>
<keyword evidence="10 14" id="KW-1133">Transmembrane helix</keyword>
<keyword evidence="4 14" id="KW-0109">Calcium transport</keyword>
<evidence type="ECO:0000259" key="16">
    <source>
        <dbReference type="SMART" id="SM00831"/>
    </source>
</evidence>
<evidence type="ECO:0000313" key="18">
    <source>
        <dbReference type="Proteomes" id="UP000076842"/>
    </source>
</evidence>
<feature type="transmembrane region" description="Helical" evidence="14">
    <location>
        <begin position="966"/>
        <end position="984"/>
    </location>
</feature>
<comment type="subcellular location">
    <subcellularLocation>
        <location evidence="1">Endomembrane system</location>
        <topology evidence="1">Multi-pass membrane protein</topology>
    </subcellularLocation>
    <subcellularLocation>
        <location evidence="14">Membrane</location>
        <topology evidence="14">Multi-pass membrane protein</topology>
    </subcellularLocation>
</comment>
<dbReference type="Pfam" id="PF13246">
    <property type="entry name" value="Cation_ATPase"/>
    <property type="match status" value="1"/>
</dbReference>
<dbReference type="SMART" id="SM00831">
    <property type="entry name" value="Cation_ATPase_N"/>
    <property type="match status" value="1"/>
</dbReference>
<dbReference type="Gene3D" id="3.40.50.1000">
    <property type="entry name" value="HAD superfamily/HAD-like"/>
    <property type="match status" value="1"/>
</dbReference>
<dbReference type="InterPro" id="IPR006068">
    <property type="entry name" value="ATPase_P-typ_cation-transptr_C"/>
</dbReference>
<evidence type="ECO:0000256" key="2">
    <source>
        <dbReference type="ARBA" id="ARBA00022448"/>
    </source>
</evidence>
<evidence type="ECO:0000256" key="14">
    <source>
        <dbReference type="RuleBase" id="RU361146"/>
    </source>
</evidence>
<dbReference type="SFLD" id="SFLDF00027">
    <property type="entry name" value="p-type_atpase"/>
    <property type="match status" value="1"/>
</dbReference>
<feature type="transmembrane region" description="Helical" evidence="14">
    <location>
        <begin position="232"/>
        <end position="251"/>
    </location>
</feature>
<feature type="region of interest" description="Disordered" evidence="15">
    <location>
        <begin position="157"/>
        <end position="176"/>
    </location>
</feature>
<evidence type="ECO:0000256" key="9">
    <source>
        <dbReference type="ARBA" id="ARBA00022967"/>
    </source>
</evidence>
<dbReference type="GO" id="GO:0012505">
    <property type="term" value="C:endomembrane system"/>
    <property type="evidence" value="ECO:0007669"/>
    <property type="project" value="UniProtKB-SubCell"/>
</dbReference>
<dbReference type="InterPro" id="IPR008250">
    <property type="entry name" value="ATPase_P-typ_transduc_dom_A_sf"/>
</dbReference>
<dbReference type="NCBIfam" id="TIGR01494">
    <property type="entry name" value="ATPase_P-type"/>
    <property type="match status" value="2"/>
</dbReference>
<dbReference type="EC" id="7.2.2.10" evidence="14"/>
<dbReference type="InterPro" id="IPR023298">
    <property type="entry name" value="ATPase_P-typ_TM_dom_sf"/>
</dbReference>
<gene>
    <name evidence="17" type="ORF">CALCODRAFT_498300</name>
</gene>
<comment type="caution">
    <text evidence="14">Lacks conserved residue(s) required for the propagation of feature annotation.</text>
</comment>
<feature type="domain" description="Cation-transporting P-type ATPase N-terminal" evidence="16">
    <location>
        <begin position="178"/>
        <end position="253"/>
    </location>
</feature>
<dbReference type="GO" id="GO:0005388">
    <property type="term" value="F:P-type calcium transporter activity"/>
    <property type="evidence" value="ECO:0007669"/>
    <property type="project" value="UniProtKB-EC"/>
</dbReference>
<feature type="transmembrane region" description="Helical" evidence="14">
    <location>
        <begin position="996"/>
        <end position="1014"/>
    </location>
</feature>
<keyword evidence="18" id="KW-1185">Reference proteome</keyword>
<dbReference type="PROSITE" id="PS00154">
    <property type="entry name" value="ATPASE_E1_E2"/>
    <property type="match status" value="1"/>
</dbReference>
<name>A0A165EWX7_9BASI</name>
<evidence type="ECO:0000256" key="7">
    <source>
        <dbReference type="ARBA" id="ARBA00022837"/>
    </source>
</evidence>
<dbReference type="Gene3D" id="1.20.1110.10">
    <property type="entry name" value="Calcium-transporting ATPase, transmembrane domain"/>
    <property type="match status" value="1"/>
</dbReference>
<dbReference type="SFLD" id="SFLDS00003">
    <property type="entry name" value="Haloacid_Dehalogenase"/>
    <property type="match status" value="1"/>
</dbReference>
<proteinExistence type="inferred from homology"/>
<dbReference type="Proteomes" id="UP000076842">
    <property type="component" value="Unassembled WGS sequence"/>
</dbReference>
<evidence type="ECO:0000256" key="3">
    <source>
        <dbReference type="ARBA" id="ARBA00022553"/>
    </source>
</evidence>
<dbReference type="FunFam" id="3.40.50.1000:FF:000028">
    <property type="entry name" value="Calcium-transporting P-type ATPase, putative"/>
    <property type="match status" value="1"/>
</dbReference>
<dbReference type="GO" id="GO:0016020">
    <property type="term" value="C:membrane"/>
    <property type="evidence" value="ECO:0007669"/>
    <property type="project" value="UniProtKB-SubCell"/>
</dbReference>